<dbReference type="InterPro" id="IPR000266">
    <property type="entry name" value="Ribosomal_uS17"/>
</dbReference>
<proteinExistence type="predicted"/>
<evidence type="ECO:0000256" key="1">
    <source>
        <dbReference type="ARBA" id="ARBA00022730"/>
    </source>
</evidence>
<evidence type="ECO:0000259" key="4">
    <source>
        <dbReference type="Pfam" id="PF16205"/>
    </source>
</evidence>
<dbReference type="InterPro" id="IPR032440">
    <property type="entry name" value="Ribosomal_uS17_N"/>
</dbReference>
<feature type="domain" description="Small ribosomal subunit protein uS17 N-terminal" evidence="4">
    <location>
        <begin position="1"/>
        <end position="59"/>
    </location>
</feature>
<organism evidence="5 6">
    <name type="scientific">Cyanistes caeruleus</name>
    <name type="common">Eurasian blue tit</name>
    <name type="synonym">Parus caeruleus</name>
    <dbReference type="NCBI Taxonomy" id="156563"/>
    <lineage>
        <taxon>Eukaryota</taxon>
        <taxon>Metazoa</taxon>
        <taxon>Chordata</taxon>
        <taxon>Craniata</taxon>
        <taxon>Vertebrata</taxon>
        <taxon>Euteleostomi</taxon>
        <taxon>Archelosauria</taxon>
        <taxon>Archosauria</taxon>
        <taxon>Dinosauria</taxon>
        <taxon>Saurischia</taxon>
        <taxon>Theropoda</taxon>
        <taxon>Coelurosauria</taxon>
        <taxon>Aves</taxon>
        <taxon>Neognathae</taxon>
        <taxon>Neoaves</taxon>
        <taxon>Telluraves</taxon>
        <taxon>Australaves</taxon>
        <taxon>Passeriformes</taxon>
        <taxon>Paridae</taxon>
        <taxon>Cyanistes</taxon>
    </lineage>
</organism>
<evidence type="ECO:0000313" key="5">
    <source>
        <dbReference type="Ensembl" id="ENSCCEP00000004153.1"/>
    </source>
</evidence>
<dbReference type="GO" id="GO:0006412">
    <property type="term" value="P:translation"/>
    <property type="evidence" value="ECO:0007669"/>
    <property type="project" value="InterPro"/>
</dbReference>
<dbReference type="GO" id="GO:0003735">
    <property type="term" value="F:structural constituent of ribosome"/>
    <property type="evidence" value="ECO:0007669"/>
    <property type="project" value="InterPro"/>
</dbReference>
<reference evidence="5" key="2">
    <citation type="submission" date="2025-09" db="UniProtKB">
        <authorList>
            <consortium name="Ensembl"/>
        </authorList>
    </citation>
    <scope>IDENTIFICATION</scope>
</reference>
<keyword evidence="1" id="KW-0699">rRNA-binding</keyword>
<dbReference type="AlphaFoldDB" id="A0A8C0U6Z5"/>
<sequence length="102" mass="11086">TIFQNKKRVLLGEGGKEKLPRYYRNVGLGFKTPKEAIEGTYIDKKCPFTGNVSIRGRILSGELEHPQRSPMGDLGQVTNPPEVPVTCLGPGAANDANLTMVC</sequence>
<dbReference type="Ensembl" id="ENSCCET00000006944.1">
    <property type="protein sequence ID" value="ENSCCEP00000004153.1"/>
    <property type="gene ID" value="ENSCCEG00000004620.1"/>
</dbReference>
<name>A0A8C0U6Z5_CYACU</name>
<dbReference type="Pfam" id="PF16205">
    <property type="entry name" value="Ribosomal_S17_N"/>
    <property type="match status" value="1"/>
</dbReference>
<evidence type="ECO:0000256" key="3">
    <source>
        <dbReference type="ARBA" id="ARBA00023274"/>
    </source>
</evidence>
<evidence type="ECO:0000256" key="2">
    <source>
        <dbReference type="ARBA" id="ARBA00022980"/>
    </source>
</evidence>
<dbReference type="PANTHER" id="PTHR10744:SF9">
    <property type="entry name" value="40S RIBOSOMAL PROTEIN S11-RELATED"/>
    <property type="match status" value="1"/>
</dbReference>
<keyword evidence="2" id="KW-0689">Ribosomal protein</keyword>
<keyword evidence="6" id="KW-1185">Reference proteome</keyword>
<protein>
    <recommendedName>
        <fullName evidence="4">Small ribosomal subunit protein uS17 N-terminal domain-containing protein</fullName>
    </recommendedName>
</protein>
<dbReference type="PANTHER" id="PTHR10744">
    <property type="entry name" value="40S RIBOSOMAL PROTEIN S11 FAMILY MEMBER"/>
    <property type="match status" value="1"/>
</dbReference>
<dbReference type="GO" id="GO:0022627">
    <property type="term" value="C:cytosolic small ribosomal subunit"/>
    <property type="evidence" value="ECO:0007669"/>
    <property type="project" value="TreeGrafter"/>
</dbReference>
<dbReference type="GO" id="GO:0019843">
    <property type="term" value="F:rRNA binding"/>
    <property type="evidence" value="ECO:0007669"/>
    <property type="project" value="UniProtKB-KW"/>
</dbReference>
<dbReference type="Proteomes" id="UP000694410">
    <property type="component" value="Unplaced"/>
</dbReference>
<dbReference type="Gene3D" id="2.40.50.1000">
    <property type="match status" value="1"/>
</dbReference>
<reference evidence="5" key="1">
    <citation type="submission" date="2025-08" db="UniProtKB">
        <authorList>
            <consortium name="Ensembl"/>
        </authorList>
    </citation>
    <scope>IDENTIFICATION</scope>
</reference>
<accession>A0A8C0U6Z5</accession>
<keyword evidence="3" id="KW-0687">Ribonucleoprotein</keyword>
<keyword evidence="1" id="KW-0694">RNA-binding</keyword>
<evidence type="ECO:0000313" key="6">
    <source>
        <dbReference type="Proteomes" id="UP000694410"/>
    </source>
</evidence>